<dbReference type="Pfam" id="PF01281">
    <property type="entry name" value="Ribosomal_L9_N"/>
    <property type="match status" value="1"/>
</dbReference>
<dbReference type="InterPro" id="IPR009027">
    <property type="entry name" value="Ribosomal_bL9/RNase_H1_N"/>
</dbReference>
<dbReference type="GO" id="GO:0019843">
    <property type="term" value="F:rRNA binding"/>
    <property type="evidence" value="ECO:0007669"/>
    <property type="project" value="UniProtKB-KW"/>
</dbReference>
<evidence type="ECO:0000256" key="6">
    <source>
        <dbReference type="ARBA" id="ARBA00035427"/>
    </source>
</evidence>
<dbReference type="SUPFAM" id="SSF55653">
    <property type="entry name" value="Ribosomal protein L9 C-domain"/>
    <property type="match status" value="1"/>
</dbReference>
<dbReference type="InterPro" id="IPR036791">
    <property type="entry name" value="Ribosomal_bL9_C_sf"/>
</dbReference>
<evidence type="ECO:0000256" key="1">
    <source>
        <dbReference type="ARBA" id="ARBA00010605"/>
    </source>
</evidence>
<organism evidence="9 10">
    <name type="scientific">Aphanomyces astaci</name>
    <name type="common">Crayfish plague agent</name>
    <dbReference type="NCBI Taxonomy" id="112090"/>
    <lineage>
        <taxon>Eukaryota</taxon>
        <taxon>Sar</taxon>
        <taxon>Stramenopiles</taxon>
        <taxon>Oomycota</taxon>
        <taxon>Saprolegniomycetes</taxon>
        <taxon>Saprolegniales</taxon>
        <taxon>Verrucalvaceae</taxon>
        <taxon>Aphanomyces</taxon>
    </lineage>
</organism>
<dbReference type="InterPro" id="IPR000244">
    <property type="entry name" value="Ribosomal_bL9"/>
</dbReference>
<name>A0A418G358_APHAT</name>
<evidence type="ECO:0000313" key="9">
    <source>
        <dbReference type="EMBL" id="RHZ42683.1"/>
    </source>
</evidence>
<keyword evidence="2" id="KW-0699">rRNA-binding</keyword>
<dbReference type="EMBL" id="QUTF01000590">
    <property type="protein sequence ID" value="RHZ42683.1"/>
    <property type="molecule type" value="Genomic_DNA"/>
</dbReference>
<comment type="caution">
    <text evidence="9">The sequence shown here is derived from an EMBL/GenBank/DDBJ whole genome shotgun (WGS) entry which is preliminary data.</text>
</comment>
<dbReference type="AlphaFoldDB" id="A0A418G358"/>
<keyword evidence="7" id="KW-0732">Signal</keyword>
<dbReference type="VEuPathDB" id="FungiDB:H257_02057"/>
<accession>A0A418G358</accession>
<feature type="non-terminal residue" evidence="9">
    <location>
        <position position="1"/>
    </location>
</feature>
<dbReference type="Pfam" id="PF03948">
    <property type="entry name" value="Ribosomal_L9_C"/>
    <property type="match status" value="1"/>
</dbReference>
<keyword evidence="4" id="KW-0689">Ribosomal protein</keyword>
<dbReference type="Gene3D" id="3.40.5.10">
    <property type="entry name" value="Ribosomal protein L9, N-terminal domain"/>
    <property type="match status" value="1"/>
</dbReference>
<comment type="similarity">
    <text evidence="1">Belongs to the bacterial ribosomal protein bL9 family.</text>
</comment>
<dbReference type="InterPro" id="IPR036935">
    <property type="entry name" value="Ribosomal_bL9_N_sf"/>
</dbReference>
<feature type="domain" description="Ribosomal protein L9" evidence="8">
    <location>
        <begin position="37"/>
        <end position="64"/>
    </location>
</feature>
<dbReference type="GO" id="GO:0006412">
    <property type="term" value="P:translation"/>
    <property type="evidence" value="ECO:0007669"/>
    <property type="project" value="InterPro"/>
</dbReference>
<evidence type="ECO:0000256" key="5">
    <source>
        <dbReference type="ARBA" id="ARBA00023274"/>
    </source>
</evidence>
<keyword evidence="5" id="KW-0687">Ribonucleoprotein</keyword>
<evidence type="ECO:0000256" key="3">
    <source>
        <dbReference type="ARBA" id="ARBA00022884"/>
    </source>
</evidence>
<dbReference type="GO" id="GO:0005840">
    <property type="term" value="C:ribosome"/>
    <property type="evidence" value="ECO:0007669"/>
    <property type="project" value="UniProtKB-KW"/>
</dbReference>
<evidence type="ECO:0000256" key="4">
    <source>
        <dbReference type="ARBA" id="ARBA00022980"/>
    </source>
</evidence>
<feature type="signal peptide" evidence="7">
    <location>
        <begin position="1"/>
        <end position="18"/>
    </location>
</feature>
<dbReference type="InterPro" id="IPR020069">
    <property type="entry name" value="Ribosomal_bL9_C"/>
</dbReference>
<proteinExistence type="inferred from homology"/>
<evidence type="ECO:0000313" key="10">
    <source>
        <dbReference type="Proteomes" id="UP000286510"/>
    </source>
</evidence>
<dbReference type="HAMAP" id="MF_00503">
    <property type="entry name" value="Ribosomal_bL9"/>
    <property type="match status" value="1"/>
</dbReference>
<evidence type="ECO:0000259" key="8">
    <source>
        <dbReference type="PROSITE" id="PS00651"/>
    </source>
</evidence>
<dbReference type="NCBIfam" id="TIGR00158">
    <property type="entry name" value="L9"/>
    <property type="match status" value="1"/>
</dbReference>
<dbReference type="SUPFAM" id="SSF55658">
    <property type="entry name" value="L9 N-domain-like"/>
    <property type="match status" value="1"/>
</dbReference>
<dbReference type="InterPro" id="IPR020594">
    <property type="entry name" value="Ribosomal_bL9_bac/chp"/>
</dbReference>
<dbReference type="Gene3D" id="3.10.430.100">
    <property type="entry name" value="Ribosomal protein L9, C-terminal domain"/>
    <property type="match status" value="1"/>
</dbReference>
<dbReference type="Proteomes" id="UP000286510">
    <property type="component" value="Unassembled WGS sequence"/>
</dbReference>
<dbReference type="GO" id="GO:1990904">
    <property type="term" value="C:ribonucleoprotein complex"/>
    <property type="evidence" value="ECO:0007669"/>
    <property type="project" value="UniProtKB-KW"/>
</dbReference>
<reference evidence="9 10" key="1">
    <citation type="submission" date="2018-08" db="EMBL/GenBank/DDBJ databases">
        <title>Aphanomyces genome sequencing and annotation.</title>
        <authorList>
            <person name="Minardi D."/>
            <person name="Oidtmann B."/>
            <person name="Van Der Giezen M."/>
            <person name="Studholme D.J."/>
        </authorList>
    </citation>
    <scope>NUCLEOTIDE SEQUENCE [LARGE SCALE GENOMIC DNA]</scope>
    <source>
        <strain evidence="9 10">FDL457</strain>
    </source>
</reference>
<protein>
    <recommendedName>
        <fullName evidence="6">50S ribosomal protein L9, chloroplastic</fullName>
    </recommendedName>
</protein>
<feature type="chain" id="PRO_5019540759" description="50S ribosomal protein L9, chloroplastic" evidence="7">
    <location>
        <begin position="19"/>
        <end position="245"/>
    </location>
</feature>
<sequence>VLPSMYITCMATLIVVLSSLPRHRVDVVLKEDVPKLGFRGDVVAVKAGYARNFLYPEKKAVYATKLNLAAYKVEKTSTLEEGIDAEQERIREQIVKRLSTVTLKFKRHCTTPKPNTKSPVTAQNIVDKLESQLGIKVGIARVILPDPIKLVGNHNVKIRVDDFVDVEFEAAQQAAVAVEGQVAAAPINPDAPVNVSSQTVLQQFATDRYKSNSTQAEAKVAAVVVPEVDSSKRRLSTLKVLVERR</sequence>
<dbReference type="PANTHER" id="PTHR21368">
    <property type="entry name" value="50S RIBOSOMAL PROTEIN L9"/>
    <property type="match status" value="1"/>
</dbReference>
<gene>
    <name evidence="9" type="ORF">DYB26_002139</name>
</gene>
<evidence type="ECO:0000256" key="7">
    <source>
        <dbReference type="SAM" id="SignalP"/>
    </source>
</evidence>
<dbReference type="PROSITE" id="PS00651">
    <property type="entry name" value="RIBOSOMAL_L9"/>
    <property type="match status" value="1"/>
</dbReference>
<evidence type="ECO:0000256" key="2">
    <source>
        <dbReference type="ARBA" id="ARBA00022730"/>
    </source>
</evidence>
<keyword evidence="3" id="KW-0694">RNA-binding</keyword>
<dbReference type="GO" id="GO:0003735">
    <property type="term" value="F:structural constituent of ribosome"/>
    <property type="evidence" value="ECO:0007669"/>
    <property type="project" value="InterPro"/>
</dbReference>
<dbReference type="InterPro" id="IPR020070">
    <property type="entry name" value="Ribosomal_bL9_N"/>
</dbReference>